<evidence type="ECO:0000313" key="3">
    <source>
        <dbReference type="Proteomes" id="UP001056766"/>
    </source>
</evidence>
<proteinExistence type="predicted"/>
<dbReference type="AlphaFoldDB" id="A0A9E4ZGS6"/>
<reference evidence="2" key="2">
    <citation type="submission" date="2021-04" db="EMBL/GenBank/DDBJ databases">
        <authorList>
            <person name="Dong X."/>
        </authorList>
    </citation>
    <scope>NUCLEOTIDE SEQUENCE</scope>
    <source>
        <strain evidence="2">LLY</strain>
    </source>
</reference>
<keyword evidence="1" id="KW-0812">Transmembrane</keyword>
<reference evidence="2" key="1">
    <citation type="journal article" date="2021" name="mSystems">
        <title>Bacteria and Archaea Synergistically Convert Glycine Betaine to Biogenic Methane in the Formosa Cold Seep of the South China Sea.</title>
        <authorList>
            <person name="Li L."/>
            <person name="Zhang W."/>
            <person name="Zhang S."/>
            <person name="Song L."/>
            <person name="Sun Q."/>
            <person name="Zhang H."/>
            <person name="Xiang H."/>
            <person name="Dong X."/>
        </authorList>
    </citation>
    <scope>NUCLEOTIDE SEQUENCE</scope>
    <source>
        <strain evidence="2">LLY</strain>
    </source>
</reference>
<comment type="caution">
    <text evidence="2">The sequence shown here is derived from an EMBL/GenBank/DDBJ whole genome shotgun (WGS) entry which is preliminary data.</text>
</comment>
<protein>
    <submittedName>
        <fullName evidence="2">DUF1614 domain-containing protein</fullName>
    </submittedName>
</protein>
<dbReference type="InterPro" id="IPR011672">
    <property type="entry name" value="DUF1614"/>
</dbReference>
<evidence type="ECO:0000313" key="2">
    <source>
        <dbReference type="EMBL" id="MCM1986903.1"/>
    </source>
</evidence>
<feature type="transmembrane region" description="Helical" evidence="1">
    <location>
        <begin position="148"/>
        <end position="167"/>
    </location>
</feature>
<sequence length="230" mass="25334">MRGYINNSEKRMFMLFGFMLLPMAFLCYQKELSLSVISSLPLFLILVIMLVTANIEIPVSSIKTKKLQALDKDALILEEMFSIPLVKELSYSSKQAFNTVISLNFGGFIIPFLVMIFLIVFQTDFVALEVMLIMMVAVIFLSEFRNGIGVIVPDYIGMLAIPFALIISPDNVASVIFISGIGGIIFGSIATLLMVDREKKGSAVISIGGVGMFKAIYVTAILASLVSWFL</sequence>
<feature type="transmembrane region" description="Helical" evidence="1">
    <location>
        <begin position="12"/>
        <end position="28"/>
    </location>
</feature>
<keyword evidence="1" id="KW-1133">Transmembrane helix</keyword>
<name>A0A9E4ZGS6_9EURY</name>
<dbReference type="Proteomes" id="UP001056766">
    <property type="component" value="Unassembled WGS sequence"/>
</dbReference>
<feature type="transmembrane region" description="Helical" evidence="1">
    <location>
        <begin position="125"/>
        <end position="141"/>
    </location>
</feature>
<keyword evidence="1" id="KW-0472">Membrane</keyword>
<feature type="transmembrane region" description="Helical" evidence="1">
    <location>
        <begin position="96"/>
        <end position="119"/>
    </location>
</feature>
<feature type="transmembrane region" description="Helical" evidence="1">
    <location>
        <begin position="173"/>
        <end position="195"/>
    </location>
</feature>
<dbReference type="EMBL" id="JAGSOI010000027">
    <property type="protein sequence ID" value="MCM1986903.1"/>
    <property type="molecule type" value="Genomic_DNA"/>
</dbReference>
<evidence type="ECO:0000256" key="1">
    <source>
        <dbReference type="SAM" id="Phobius"/>
    </source>
</evidence>
<feature type="transmembrane region" description="Helical" evidence="1">
    <location>
        <begin position="34"/>
        <end position="57"/>
    </location>
</feature>
<keyword evidence="3" id="KW-1185">Reference proteome</keyword>
<organism evidence="2 3">
    <name type="scientific">Methanococcoides seepicolus</name>
    <dbReference type="NCBI Taxonomy" id="2828780"/>
    <lineage>
        <taxon>Archaea</taxon>
        <taxon>Methanobacteriati</taxon>
        <taxon>Methanobacteriota</taxon>
        <taxon>Stenosarchaea group</taxon>
        <taxon>Methanomicrobia</taxon>
        <taxon>Methanosarcinales</taxon>
        <taxon>Methanosarcinaceae</taxon>
        <taxon>Methanococcoides</taxon>
    </lineage>
</organism>
<feature type="transmembrane region" description="Helical" evidence="1">
    <location>
        <begin position="207"/>
        <end position="229"/>
    </location>
</feature>
<accession>A0A9E4ZGS6</accession>
<dbReference type="Pfam" id="PF07758">
    <property type="entry name" value="DUF1614"/>
    <property type="match status" value="1"/>
</dbReference>
<gene>
    <name evidence="2" type="ORF">KDK67_07850</name>
</gene>